<organism evidence="2 3">
    <name type="scientific">Pleurodeles waltl</name>
    <name type="common">Iberian ribbed newt</name>
    <dbReference type="NCBI Taxonomy" id="8319"/>
    <lineage>
        <taxon>Eukaryota</taxon>
        <taxon>Metazoa</taxon>
        <taxon>Chordata</taxon>
        <taxon>Craniata</taxon>
        <taxon>Vertebrata</taxon>
        <taxon>Euteleostomi</taxon>
        <taxon>Amphibia</taxon>
        <taxon>Batrachia</taxon>
        <taxon>Caudata</taxon>
        <taxon>Salamandroidea</taxon>
        <taxon>Salamandridae</taxon>
        <taxon>Pleurodelinae</taxon>
        <taxon>Pleurodeles</taxon>
    </lineage>
</organism>
<sequence length="68" mass="7203">MVLRSGRAPSSGIPDDPRGLLSLGSSRAFGLDPLTPPGSFLSDHPRFLRTPGPRLLSPQGPADIVRNQ</sequence>
<gene>
    <name evidence="2" type="ORF">NDU88_000266</name>
</gene>
<proteinExistence type="predicted"/>
<accession>A0AAV7KQ76</accession>
<dbReference type="Proteomes" id="UP001066276">
    <property type="component" value="Chromosome 12"/>
</dbReference>
<reference evidence="2" key="1">
    <citation type="journal article" date="2022" name="bioRxiv">
        <title>Sequencing and chromosome-scale assembly of the giantPleurodeles waltlgenome.</title>
        <authorList>
            <person name="Brown T."/>
            <person name="Elewa A."/>
            <person name="Iarovenko S."/>
            <person name="Subramanian E."/>
            <person name="Araus A.J."/>
            <person name="Petzold A."/>
            <person name="Susuki M."/>
            <person name="Suzuki K.-i.T."/>
            <person name="Hayashi T."/>
            <person name="Toyoda A."/>
            <person name="Oliveira C."/>
            <person name="Osipova E."/>
            <person name="Leigh N.D."/>
            <person name="Simon A."/>
            <person name="Yun M.H."/>
        </authorList>
    </citation>
    <scope>NUCLEOTIDE SEQUENCE</scope>
    <source>
        <strain evidence="2">20211129_DDA</strain>
        <tissue evidence="2">Liver</tissue>
    </source>
</reference>
<feature type="region of interest" description="Disordered" evidence="1">
    <location>
        <begin position="1"/>
        <end position="68"/>
    </location>
</feature>
<comment type="caution">
    <text evidence="2">The sequence shown here is derived from an EMBL/GenBank/DDBJ whole genome shotgun (WGS) entry which is preliminary data.</text>
</comment>
<evidence type="ECO:0000313" key="3">
    <source>
        <dbReference type="Proteomes" id="UP001066276"/>
    </source>
</evidence>
<dbReference type="EMBL" id="JANPWB010000016">
    <property type="protein sequence ID" value="KAJ1080044.1"/>
    <property type="molecule type" value="Genomic_DNA"/>
</dbReference>
<protein>
    <submittedName>
        <fullName evidence="2">Uncharacterized protein</fullName>
    </submittedName>
</protein>
<evidence type="ECO:0000313" key="2">
    <source>
        <dbReference type="EMBL" id="KAJ1080044.1"/>
    </source>
</evidence>
<name>A0AAV7KQ76_PLEWA</name>
<keyword evidence="3" id="KW-1185">Reference proteome</keyword>
<evidence type="ECO:0000256" key="1">
    <source>
        <dbReference type="SAM" id="MobiDB-lite"/>
    </source>
</evidence>
<dbReference type="AlphaFoldDB" id="A0AAV7KQ76"/>